<dbReference type="InterPro" id="IPR013825">
    <property type="entry name" value="Topo_IA_cen_sub2"/>
</dbReference>
<comment type="catalytic activity">
    <reaction evidence="1 11">
        <text>ATP-independent breakage of single-stranded DNA, followed by passage and rejoining.</text>
        <dbReference type="EC" id="5.6.2.1"/>
    </reaction>
</comment>
<keyword evidence="4" id="KW-0479">Metal-binding</keyword>
<evidence type="ECO:0000259" key="13">
    <source>
        <dbReference type="PROSITE" id="PS50158"/>
    </source>
</evidence>
<dbReference type="InterPro" id="IPR023406">
    <property type="entry name" value="Topo_IA_AS"/>
</dbReference>
<dbReference type="PROSITE" id="PS50880">
    <property type="entry name" value="TOPRIM"/>
    <property type="match status" value="1"/>
</dbReference>
<dbReference type="InterPro" id="IPR013497">
    <property type="entry name" value="Topo_IA_cen"/>
</dbReference>
<feature type="domain" description="Toprim" evidence="14">
    <location>
        <begin position="2"/>
        <end position="146"/>
    </location>
</feature>
<evidence type="ECO:0000256" key="2">
    <source>
        <dbReference type="ARBA" id="ARBA00009446"/>
    </source>
</evidence>
<dbReference type="Pfam" id="PF06839">
    <property type="entry name" value="Zn_ribbon_GRF"/>
    <property type="match status" value="2"/>
</dbReference>
<dbReference type="PROSITE" id="PS52039">
    <property type="entry name" value="TOPO_IA_2"/>
    <property type="match status" value="1"/>
</dbReference>
<keyword evidence="6" id="KW-0862">Zinc</keyword>
<comment type="function">
    <text evidence="11">Introduces a single-strand break via transesterification at a target site in duplex DNA. Releases the supercoiling and torsional tension of DNA introduced during the DNA replication and transcription by transiently cleaving and rejoining one strand of the DNA duplex. The scissile phosphodiester is attacked by the catalytic tyrosine of the enzyme, resulting in the formation of a DNA-(5'-phosphotyrosyl)-enzyme intermediate and the expulsion of a 3'-OH DNA strand.</text>
</comment>
<evidence type="ECO:0000256" key="12">
    <source>
        <dbReference type="SAM" id="MobiDB-lite"/>
    </source>
</evidence>
<feature type="compositionally biased region" description="Low complexity" evidence="12">
    <location>
        <begin position="617"/>
        <end position="626"/>
    </location>
</feature>
<comment type="caution">
    <text evidence="17">The sequence shown here is derived from an EMBL/GenBank/DDBJ whole genome shotgun (WGS) entry which is preliminary data.</text>
</comment>
<evidence type="ECO:0000256" key="10">
    <source>
        <dbReference type="PROSITE-ProRule" id="PRU00047"/>
    </source>
</evidence>
<dbReference type="PANTHER" id="PTHR11390">
    <property type="entry name" value="PROKARYOTIC DNA TOPOISOMERASE"/>
    <property type="match status" value="1"/>
</dbReference>
<dbReference type="CDD" id="cd03362">
    <property type="entry name" value="TOPRIM_TopoIA_TopoIII"/>
    <property type="match status" value="1"/>
</dbReference>
<keyword evidence="18" id="KW-1185">Reference proteome</keyword>
<feature type="region of interest" description="Disordered" evidence="12">
    <location>
        <begin position="859"/>
        <end position="933"/>
    </location>
</feature>
<comment type="similarity">
    <text evidence="2 11">Belongs to the type IA topoisomerase family.</text>
</comment>
<name>A0ABP1QBU0_9HEXA</name>
<dbReference type="Gene3D" id="2.70.20.10">
    <property type="entry name" value="Topoisomerase I, domain 3"/>
    <property type="match status" value="1"/>
</dbReference>
<feature type="compositionally biased region" description="Polar residues" evidence="12">
    <location>
        <begin position="774"/>
        <end position="802"/>
    </location>
</feature>
<evidence type="ECO:0000313" key="17">
    <source>
        <dbReference type="EMBL" id="CAL8097451.1"/>
    </source>
</evidence>
<evidence type="ECO:0000256" key="6">
    <source>
        <dbReference type="ARBA" id="ARBA00022833"/>
    </source>
</evidence>
<evidence type="ECO:0000256" key="9">
    <source>
        <dbReference type="ARBA" id="ARBA00023235"/>
    </source>
</evidence>
<evidence type="ECO:0000259" key="14">
    <source>
        <dbReference type="PROSITE" id="PS50880"/>
    </source>
</evidence>
<evidence type="ECO:0000256" key="3">
    <source>
        <dbReference type="ARBA" id="ARBA00012891"/>
    </source>
</evidence>
<dbReference type="PROSITE" id="PS51999">
    <property type="entry name" value="ZF_GRF"/>
    <property type="match status" value="2"/>
</dbReference>
<dbReference type="Gene3D" id="3.40.50.140">
    <property type="match status" value="1"/>
</dbReference>
<feature type="compositionally biased region" description="Gly residues" evidence="12">
    <location>
        <begin position="888"/>
        <end position="898"/>
    </location>
</feature>
<dbReference type="Pfam" id="PF01131">
    <property type="entry name" value="Topoisom_bac"/>
    <property type="match status" value="1"/>
</dbReference>
<evidence type="ECO:0000256" key="11">
    <source>
        <dbReference type="RuleBase" id="RU362092"/>
    </source>
</evidence>
<dbReference type="Gene3D" id="1.10.460.10">
    <property type="entry name" value="Topoisomerase I, domain 2"/>
    <property type="match status" value="1"/>
</dbReference>
<evidence type="ECO:0000259" key="16">
    <source>
        <dbReference type="PROSITE" id="PS52039"/>
    </source>
</evidence>
<evidence type="ECO:0000259" key="15">
    <source>
        <dbReference type="PROSITE" id="PS51999"/>
    </source>
</evidence>
<evidence type="ECO:0000256" key="7">
    <source>
        <dbReference type="ARBA" id="ARBA00023029"/>
    </source>
</evidence>
<proteinExistence type="inferred from homology"/>
<dbReference type="PRINTS" id="PR00417">
    <property type="entry name" value="PRTPISMRASEI"/>
</dbReference>
<protein>
    <recommendedName>
        <fullName evidence="3 11">DNA topoisomerase</fullName>
        <ecNumber evidence="3 11">5.6.2.1</ecNumber>
    </recommendedName>
</protein>
<feature type="compositionally biased region" description="Low complexity" evidence="12">
    <location>
        <begin position="742"/>
        <end position="765"/>
    </location>
</feature>
<dbReference type="InterPro" id="IPR034144">
    <property type="entry name" value="TOPRIM_TopoIII"/>
</dbReference>
<feature type="region of interest" description="Disordered" evidence="12">
    <location>
        <begin position="742"/>
        <end position="806"/>
    </location>
</feature>
<dbReference type="InterPro" id="IPR001878">
    <property type="entry name" value="Znf_CCHC"/>
</dbReference>
<dbReference type="InterPro" id="IPR013824">
    <property type="entry name" value="Topo_IA_cen_sub1"/>
</dbReference>
<dbReference type="InterPro" id="IPR003601">
    <property type="entry name" value="Topo_IA_2"/>
</dbReference>
<dbReference type="InterPro" id="IPR000380">
    <property type="entry name" value="Topo_IA"/>
</dbReference>
<dbReference type="SMART" id="SM00436">
    <property type="entry name" value="TOP1Bc"/>
    <property type="match status" value="1"/>
</dbReference>
<feature type="region of interest" description="Disordered" evidence="12">
    <location>
        <begin position="605"/>
        <end position="689"/>
    </location>
</feature>
<feature type="domain" description="GRF-type" evidence="15">
    <location>
        <begin position="700"/>
        <end position="737"/>
    </location>
</feature>
<evidence type="ECO:0000256" key="8">
    <source>
        <dbReference type="ARBA" id="ARBA00023125"/>
    </source>
</evidence>
<sequence length="933" mass="104713">MKVLNVAEKNDAAKRIANLLANGAVQTRPTFSVYNKLYEFQYQFRNQPCQMTMTSVSGHLLNQEFDSRFRKWHSCDPVELFDAPVIKTCQENMQNIQKTLMQQAAYHQVLIIWTDCDREGENIGYEVISVCQRVNPRLQILRAKFSEMTKQAVTRAMSNLIQPDKRVSDAVDVRSELDLRIGAAFTRFQTLRLTRKFPTALADRLISYGSCQFPTLGFVVERYKAIQDFIRENFWKIDVSHKVDDYLVNFSWARVRLFDQLAVQTIYEMCLENPSAKVVKVQSKPKSKWRPVALDTIEFEKLSSRKLRIGAKEAMQIAEQLYTAGIISYPRTETNIFPPGLDLPSLVEQQTNSTQWGGFATRLLHQPNGPTPRNGMKSDQAHPPIHPTKFDNLNSFSDKHKRIYELIVRHFLACCSKDAIGKETIVEIEIADEKFVTNGLTIIERNYLEVYIYDKWSDKELPDFHEGETFRPTKIELNEGQTSPPNLLTEADLISLMEKHGIGTDATHAEHIETIKSRQYVGLQGVHFVPGKLGMGLVEGYDAMGFEMSKPHLRAELEADLQRICEGRKNPDVVLREQVQNYKQVFIQTMDQVVRLDEALARLLNDGGASAPPPGNPGAAGANRGGNNRRDDDDDDSDDGNDNSRTASSLQQRNSNYTGNNSTASRNNRVAQSNSSMQQNSYSTQRHTSNNQAISEEVLCSCGTVPETKTTRKEGPNCGRQFYKCDTCGFFQWMNETGSNSVRNSNNQSFQSSGFGTQSFSSSSSIMAPPPPRQQGSYYSNTTHQRNQASHSSTRQSRSNNDIAGDIPKCQCNKPAASYTVKKEGVNKGRKFFGCAIPYGAQEERCGFFQWDVDGNINPDDGAGNNSSFQGRSRGGSGFSDSYSGRGSSRGRGRGNAGGAKRARRCGICHQEGHTRRNCPLTGEDEEEDEGSY</sequence>
<dbReference type="PROSITE" id="PS50158">
    <property type="entry name" value="ZF_CCHC"/>
    <property type="match status" value="1"/>
</dbReference>
<feature type="compositionally biased region" description="Low complexity" evidence="12">
    <location>
        <begin position="672"/>
        <end position="685"/>
    </location>
</feature>
<dbReference type="PROSITE" id="PS00396">
    <property type="entry name" value="TOPO_IA_1"/>
    <property type="match status" value="1"/>
</dbReference>
<keyword evidence="8 11" id="KW-0238">DNA-binding</keyword>
<feature type="compositionally biased region" description="Polar residues" evidence="12">
    <location>
        <begin position="646"/>
        <end position="671"/>
    </location>
</feature>
<dbReference type="SUPFAM" id="SSF56712">
    <property type="entry name" value="Prokaryotic type I DNA topoisomerase"/>
    <property type="match status" value="1"/>
</dbReference>
<evidence type="ECO:0000256" key="4">
    <source>
        <dbReference type="ARBA" id="ARBA00022723"/>
    </source>
</evidence>
<dbReference type="InterPro" id="IPR003602">
    <property type="entry name" value="Topo_IA_DNA-bd_dom"/>
</dbReference>
<feature type="domain" description="CCHC-type" evidence="13">
    <location>
        <begin position="904"/>
        <end position="920"/>
    </location>
</feature>
<organism evidence="17 18">
    <name type="scientific">Orchesella dallaii</name>
    <dbReference type="NCBI Taxonomy" id="48710"/>
    <lineage>
        <taxon>Eukaryota</taxon>
        <taxon>Metazoa</taxon>
        <taxon>Ecdysozoa</taxon>
        <taxon>Arthropoda</taxon>
        <taxon>Hexapoda</taxon>
        <taxon>Collembola</taxon>
        <taxon>Entomobryomorpha</taxon>
        <taxon>Entomobryoidea</taxon>
        <taxon>Orchesellidae</taxon>
        <taxon>Orchesellinae</taxon>
        <taxon>Orchesella</taxon>
    </lineage>
</organism>
<evidence type="ECO:0000256" key="5">
    <source>
        <dbReference type="ARBA" id="ARBA00022771"/>
    </source>
</evidence>
<gene>
    <name evidence="17" type="ORF">ODALV1_LOCUS9647</name>
</gene>
<dbReference type="Pfam" id="PF01751">
    <property type="entry name" value="Toprim"/>
    <property type="match status" value="1"/>
</dbReference>
<dbReference type="CDD" id="cd00186">
    <property type="entry name" value="TOP1Ac"/>
    <property type="match status" value="1"/>
</dbReference>
<dbReference type="SMART" id="SM00493">
    <property type="entry name" value="TOPRIM"/>
    <property type="match status" value="1"/>
</dbReference>
<keyword evidence="5 10" id="KW-0863">Zinc-finger</keyword>
<keyword evidence="7 11" id="KW-0799">Topoisomerase</keyword>
<keyword evidence="9 11" id="KW-0413">Isomerase</keyword>
<feature type="domain" description="Topo IA-type catalytic" evidence="16">
    <location>
        <begin position="164"/>
        <end position="586"/>
    </location>
</feature>
<evidence type="ECO:0000313" key="18">
    <source>
        <dbReference type="Proteomes" id="UP001642540"/>
    </source>
</evidence>
<dbReference type="Gene3D" id="1.10.290.10">
    <property type="entry name" value="Topoisomerase I, domain 4"/>
    <property type="match status" value="1"/>
</dbReference>
<dbReference type="InterPro" id="IPR010666">
    <property type="entry name" value="Znf_GRF"/>
</dbReference>
<dbReference type="Proteomes" id="UP001642540">
    <property type="component" value="Unassembled WGS sequence"/>
</dbReference>
<dbReference type="PANTHER" id="PTHR11390:SF21">
    <property type="entry name" value="DNA TOPOISOMERASE 3-ALPHA"/>
    <property type="match status" value="1"/>
</dbReference>
<dbReference type="EMBL" id="CAXLJM020000028">
    <property type="protein sequence ID" value="CAL8097451.1"/>
    <property type="molecule type" value="Genomic_DNA"/>
</dbReference>
<feature type="compositionally biased region" description="Acidic residues" evidence="12">
    <location>
        <begin position="923"/>
        <end position="933"/>
    </location>
</feature>
<dbReference type="SMART" id="SM00437">
    <property type="entry name" value="TOP1Ac"/>
    <property type="match status" value="1"/>
</dbReference>
<dbReference type="InterPro" id="IPR023405">
    <property type="entry name" value="Topo_IA_core_domain"/>
</dbReference>
<reference evidence="17 18" key="1">
    <citation type="submission" date="2024-08" db="EMBL/GenBank/DDBJ databases">
        <authorList>
            <person name="Cucini C."/>
            <person name="Frati F."/>
        </authorList>
    </citation>
    <scope>NUCLEOTIDE SEQUENCE [LARGE SCALE GENOMIC DNA]</scope>
</reference>
<dbReference type="EC" id="5.6.2.1" evidence="3 11"/>
<dbReference type="InterPro" id="IPR013826">
    <property type="entry name" value="Topo_IA_cen_sub3"/>
</dbReference>
<feature type="compositionally biased region" description="Acidic residues" evidence="12">
    <location>
        <begin position="632"/>
        <end position="641"/>
    </location>
</feature>
<accession>A0ABP1QBU0</accession>
<dbReference type="InterPro" id="IPR006171">
    <property type="entry name" value="TOPRIM_dom"/>
</dbReference>
<feature type="domain" description="GRF-type" evidence="15">
    <location>
        <begin position="810"/>
        <end position="855"/>
    </location>
</feature>
<evidence type="ECO:0000256" key="1">
    <source>
        <dbReference type="ARBA" id="ARBA00000213"/>
    </source>
</evidence>